<feature type="binding site" evidence="5">
    <location>
        <position position="72"/>
    </location>
    <ligand>
        <name>S-adenosyl-L-methionine</name>
        <dbReference type="ChEBI" id="CHEBI:59789"/>
    </ligand>
</feature>
<dbReference type="GO" id="GO:0005737">
    <property type="term" value="C:cytoplasm"/>
    <property type="evidence" value="ECO:0007669"/>
    <property type="project" value="UniProtKB-SubCell"/>
</dbReference>
<feature type="active site" description="Proton acceptor" evidence="5 6">
    <location>
        <position position="152"/>
    </location>
</feature>
<proteinExistence type="inferred from homology"/>
<comment type="similarity">
    <text evidence="5">Belongs to the class I-like SAM-binding methyltransferase superfamily. RNA methyltransferase RlmE family.</text>
</comment>
<dbReference type="InterPro" id="IPR015507">
    <property type="entry name" value="rRNA-MeTfrase_E"/>
</dbReference>
<dbReference type="EC" id="2.1.1.166" evidence="5"/>
<feature type="binding site" evidence="5">
    <location>
        <position position="112"/>
    </location>
    <ligand>
        <name>S-adenosyl-L-methionine</name>
        <dbReference type="ChEBI" id="CHEBI:59789"/>
    </ligand>
</feature>
<evidence type="ECO:0000259" key="7">
    <source>
        <dbReference type="Pfam" id="PF01728"/>
    </source>
</evidence>
<evidence type="ECO:0000256" key="4">
    <source>
        <dbReference type="ARBA" id="ARBA00022691"/>
    </source>
</evidence>
<keyword evidence="5" id="KW-0963">Cytoplasm</keyword>
<comment type="function">
    <text evidence="5">Specifically methylates the uridine in position 2552 of 23S rRNA at the 2'-O position of the ribose in the fully assembled 50S ribosomal subunit.</text>
</comment>
<keyword evidence="2 5" id="KW-0489">Methyltransferase</keyword>
<dbReference type="HAMAP" id="MF_01547">
    <property type="entry name" value="RNA_methyltr_E"/>
    <property type="match status" value="1"/>
</dbReference>
<feature type="domain" description="Ribosomal RNA methyltransferase FtsJ" evidence="7">
    <location>
        <begin position="20"/>
        <end position="195"/>
    </location>
</feature>
<accession>A0A075G2Q1</accession>
<feature type="binding site" evidence="5">
    <location>
        <position position="88"/>
    </location>
    <ligand>
        <name>S-adenosyl-L-methionine</name>
        <dbReference type="ChEBI" id="CHEBI:59789"/>
    </ligand>
</feature>
<dbReference type="EMBL" id="KF900533">
    <property type="protein sequence ID" value="AIE98340.1"/>
    <property type="molecule type" value="Genomic_DNA"/>
</dbReference>
<comment type="catalytic activity">
    <reaction evidence="5">
        <text>uridine(2552) in 23S rRNA + S-adenosyl-L-methionine = 2'-O-methyluridine(2552) in 23S rRNA + S-adenosyl-L-homocysteine + H(+)</text>
        <dbReference type="Rhea" id="RHEA:42720"/>
        <dbReference type="Rhea" id="RHEA-COMP:10202"/>
        <dbReference type="Rhea" id="RHEA-COMP:10203"/>
        <dbReference type="ChEBI" id="CHEBI:15378"/>
        <dbReference type="ChEBI" id="CHEBI:57856"/>
        <dbReference type="ChEBI" id="CHEBI:59789"/>
        <dbReference type="ChEBI" id="CHEBI:65315"/>
        <dbReference type="ChEBI" id="CHEBI:74478"/>
        <dbReference type="EC" id="2.1.1.166"/>
    </reaction>
</comment>
<dbReference type="Pfam" id="PF01728">
    <property type="entry name" value="FtsJ"/>
    <property type="match status" value="1"/>
</dbReference>
<evidence type="ECO:0000256" key="1">
    <source>
        <dbReference type="ARBA" id="ARBA00022552"/>
    </source>
</evidence>
<keyword evidence="3 5" id="KW-0808">Transferase</keyword>
<dbReference type="Gene3D" id="3.40.50.150">
    <property type="entry name" value="Vaccinia Virus protein VP39"/>
    <property type="match status" value="1"/>
</dbReference>
<protein>
    <recommendedName>
        <fullName evidence="5">Ribosomal RNA large subunit methyltransferase E</fullName>
        <ecNumber evidence="5">2.1.1.166</ecNumber>
    </recommendedName>
    <alternativeName>
        <fullName evidence="5">23S rRNA Um2552 methyltransferase</fullName>
    </alternativeName>
    <alternativeName>
        <fullName evidence="5">rRNA (uridine-2'-O-)-methyltransferase</fullName>
    </alternativeName>
</protein>
<dbReference type="InterPro" id="IPR002877">
    <property type="entry name" value="RNA_MeTrfase_FtsJ_dom"/>
</dbReference>
<dbReference type="InterPro" id="IPR029063">
    <property type="entry name" value="SAM-dependent_MTases_sf"/>
</dbReference>
<feature type="binding site" evidence="5">
    <location>
        <position position="52"/>
    </location>
    <ligand>
        <name>S-adenosyl-L-methionine</name>
        <dbReference type="ChEBI" id="CHEBI:59789"/>
    </ligand>
</feature>
<comment type="subcellular location">
    <subcellularLocation>
        <location evidence="5">Cytoplasm</location>
    </subcellularLocation>
</comment>
<dbReference type="PIRSF" id="PIRSF005461">
    <property type="entry name" value="23S_rRNA_mtase"/>
    <property type="match status" value="1"/>
</dbReference>
<dbReference type="GO" id="GO:0008650">
    <property type="term" value="F:rRNA (uridine-2'-O-)-methyltransferase activity"/>
    <property type="evidence" value="ECO:0007669"/>
    <property type="project" value="UniProtKB-UniRule"/>
</dbReference>
<dbReference type="AlphaFoldDB" id="A0A075G2Q1"/>
<evidence type="ECO:0000256" key="2">
    <source>
        <dbReference type="ARBA" id="ARBA00022603"/>
    </source>
</evidence>
<organism evidence="8">
    <name type="scientific">uncultured marine thaumarchaeote KM3_05_F10</name>
    <dbReference type="NCBI Taxonomy" id="1455969"/>
    <lineage>
        <taxon>Archaea</taxon>
        <taxon>Nitrososphaerota</taxon>
        <taxon>environmental samples</taxon>
    </lineage>
</organism>
<evidence type="ECO:0000256" key="5">
    <source>
        <dbReference type="HAMAP-Rule" id="MF_01547"/>
    </source>
</evidence>
<reference evidence="8" key="1">
    <citation type="journal article" date="2014" name="Genome Biol. Evol.">
        <title>Pangenome evidence for extensive interdomain horizontal transfer affecting lineage core and shell genes in uncultured planktonic thaumarchaeota and euryarchaeota.</title>
        <authorList>
            <person name="Deschamps P."/>
            <person name="Zivanovic Y."/>
            <person name="Moreira D."/>
            <person name="Rodriguez-Valera F."/>
            <person name="Lopez-Garcia P."/>
        </authorList>
    </citation>
    <scope>NUCLEOTIDE SEQUENCE</scope>
</reference>
<feature type="binding site" evidence="5">
    <location>
        <position position="54"/>
    </location>
    <ligand>
        <name>S-adenosyl-L-methionine</name>
        <dbReference type="ChEBI" id="CHEBI:59789"/>
    </ligand>
</feature>
<keyword evidence="1 5" id="KW-0698">rRNA processing</keyword>
<evidence type="ECO:0000313" key="8">
    <source>
        <dbReference type="EMBL" id="AIE98340.1"/>
    </source>
</evidence>
<name>A0A075G2Q1_9ARCH</name>
<sequence length="202" mass="22880">MKLIDAKKDHYRRLAHEQGYRSRASYKLKEINKSYRIIGPGSYVLDLGCAPGGWSQVAHQVAGNQGKVLGIDLSFVEELPGVEIIRGDIEDPEILEQIMSFFNRKVDSVICDLSPNVSGNWSVDHAIQISLNYTAEKLMEKTLSNKGNALFKVFDGEYSAEFYEFIRKKFIKTKLLKPKASRKSSSELYCICMGYLNPEKSE</sequence>
<dbReference type="PANTHER" id="PTHR10920:SF13">
    <property type="entry name" value="PRE-RRNA 2'-O-RIBOSE RNA METHYLTRANSFERASE FTSJ3"/>
    <property type="match status" value="1"/>
</dbReference>
<dbReference type="InterPro" id="IPR050082">
    <property type="entry name" value="RNA_methyltr_RlmE"/>
</dbReference>
<dbReference type="SUPFAM" id="SSF53335">
    <property type="entry name" value="S-adenosyl-L-methionine-dependent methyltransferases"/>
    <property type="match status" value="1"/>
</dbReference>
<gene>
    <name evidence="8" type="primary">ftsJ</name>
    <name evidence="5 8" type="synonym">rlmE</name>
    <name evidence="8" type="synonym">rrmJ</name>
</gene>
<evidence type="ECO:0000256" key="3">
    <source>
        <dbReference type="ARBA" id="ARBA00022679"/>
    </source>
</evidence>
<keyword evidence="4 5" id="KW-0949">S-adenosyl-L-methionine</keyword>
<evidence type="ECO:0000256" key="6">
    <source>
        <dbReference type="PIRSR" id="PIRSR005461-1"/>
    </source>
</evidence>
<dbReference type="PANTHER" id="PTHR10920">
    <property type="entry name" value="RIBOSOMAL RNA METHYLTRANSFERASE"/>
    <property type="match status" value="1"/>
</dbReference>